<dbReference type="EMBL" id="FQXC01000001">
    <property type="protein sequence ID" value="SHG85951.1"/>
    <property type="molecule type" value="Genomic_DNA"/>
</dbReference>
<proteinExistence type="predicted"/>
<evidence type="ECO:0000313" key="1">
    <source>
        <dbReference type="EMBL" id="SHG85951.1"/>
    </source>
</evidence>
<organism evidence="1 2">
    <name type="scientific">Marivita hallyeonensis</name>
    <dbReference type="NCBI Taxonomy" id="996342"/>
    <lineage>
        <taxon>Bacteria</taxon>
        <taxon>Pseudomonadati</taxon>
        <taxon>Pseudomonadota</taxon>
        <taxon>Alphaproteobacteria</taxon>
        <taxon>Rhodobacterales</taxon>
        <taxon>Roseobacteraceae</taxon>
        <taxon>Marivita</taxon>
    </lineage>
</organism>
<gene>
    <name evidence="1" type="ORF">SAMN05443551_0814</name>
</gene>
<reference evidence="1 2" key="1">
    <citation type="submission" date="2016-11" db="EMBL/GenBank/DDBJ databases">
        <authorList>
            <person name="Jaros S."/>
            <person name="Januszkiewicz K."/>
            <person name="Wedrychowicz H."/>
        </authorList>
    </citation>
    <scope>NUCLEOTIDE SEQUENCE [LARGE SCALE GENOMIC DNA]</scope>
    <source>
        <strain evidence="1 2">DSM 29431</strain>
    </source>
</reference>
<protein>
    <submittedName>
        <fullName evidence="1">Uncharacterized protein</fullName>
    </submittedName>
</protein>
<sequence length="168" mass="18523">MRGYLAMSMTLLLIGTSGIPEARADVRINTTNGVAYFHVLVSLTRGDLLPNPDTRDDDLAYTLSDGGMFEVYIPPDRLPGVSAPGCDLVILRMPWTSPDADPSYIDEKAALLQEILSVRDGDSEEVEVAVELNPYVETSNGTYSLTQCNAFFRTAFERYVPNVEPLTR</sequence>
<dbReference type="Proteomes" id="UP000184221">
    <property type="component" value="Unassembled WGS sequence"/>
</dbReference>
<dbReference type="STRING" id="996342.SAMN05443551_0814"/>
<evidence type="ECO:0000313" key="2">
    <source>
        <dbReference type="Proteomes" id="UP000184221"/>
    </source>
</evidence>
<accession>A0A1M5N8X2</accession>
<keyword evidence="2" id="KW-1185">Reference proteome</keyword>
<name>A0A1M5N8X2_9RHOB</name>
<dbReference type="AlphaFoldDB" id="A0A1M5N8X2"/>